<keyword evidence="4" id="KW-1185">Reference proteome</keyword>
<name>A0A917W564_9BACL</name>
<evidence type="ECO:0000313" key="4">
    <source>
        <dbReference type="Proteomes" id="UP000654670"/>
    </source>
</evidence>
<comment type="caution">
    <text evidence="3">The sequence shown here is derived from an EMBL/GenBank/DDBJ whole genome shotgun (WGS) entry which is preliminary data.</text>
</comment>
<dbReference type="PANTHER" id="PTHR34477:SF1">
    <property type="entry name" value="UPF0213 PROTEIN YHBQ"/>
    <property type="match status" value="1"/>
</dbReference>
<dbReference type="AlphaFoldDB" id="A0A917W564"/>
<dbReference type="Proteomes" id="UP000654670">
    <property type="component" value="Unassembled WGS sequence"/>
</dbReference>
<dbReference type="PROSITE" id="PS50164">
    <property type="entry name" value="GIY_YIG"/>
    <property type="match status" value="1"/>
</dbReference>
<dbReference type="SUPFAM" id="SSF82771">
    <property type="entry name" value="GIY-YIG endonuclease"/>
    <property type="match status" value="1"/>
</dbReference>
<reference evidence="3" key="2">
    <citation type="submission" date="2020-09" db="EMBL/GenBank/DDBJ databases">
        <authorList>
            <person name="Sun Q."/>
            <person name="Ohkuma M."/>
        </authorList>
    </citation>
    <scope>NUCLEOTIDE SEQUENCE</scope>
    <source>
        <strain evidence="3">JCM 15325</strain>
    </source>
</reference>
<dbReference type="Pfam" id="PF01541">
    <property type="entry name" value="GIY-YIG"/>
    <property type="match status" value="1"/>
</dbReference>
<dbReference type="InterPro" id="IPR035901">
    <property type="entry name" value="GIY-YIG_endonuc_sf"/>
</dbReference>
<dbReference type="EMBL" id="BMOK01000018">
    <property type="protein sequence ID" value="GGL64005.1"/>
    <property type="molecule type" value="Genomic_DNA"/>
</dbReference>
<evidence type="ECO:0000313" key="3">
    <source>
        <dbReference type="EMBL" id="GGL64005.1"/>
    </source>
</evidence>
<accession>A0A917W564</accession>
<dbReference type="PANTHER" id="PTHR34477">
    <property type="entry name" value="UPF0213 PROTEIN YHBQ"/>
    <property type="match status" value="1"/>
</dbReference>
<dbReference type="InterPro" id="IPR050190">
    <property type="entry name" value="UPF0213_domain"/>
</dbReference>
<feature type="domain" description="GIY-YIG" evidence="2">
    <location>
        <begin position="6"/>
        <end position="81"/>
    </location>
</feature>
<evidence type="ECO:0000256" key="1">
    <source>
        <dbReference type="ARBA" id="ARBA00007435"/>
    </source>
</evidence>
<sequence length="99" mass="11348">MAERMKNYSVYILECTDGSLYTGYAADVRKRFALHCSGKGAKYTRSHKPLRVVYEETLPDKSSAMQREWTIKHLTKREKEALIQRSGANVGAKEFPYGK</sequence>
<gene>
    <name evidence="3" type="ORF">GCM10007968_29940</name>
</gene>
<organism evidence="3 4">
    <name type="scientific">Sporolactobacillus putidus</name>
    <dbReference type="NCBI Taxonomy" id="492735"/>
    <lineage>
        <taxon>Bacteria</taxon>
        <taxon>Bacillati</taxon>
        <taxon>Bacillota</taxon>
        <taxon>Bacilli</taxon>
        <taxon>Bacillales</taxon>
        <taxon>Sporolactobacillaceae</taxon>
        <taxon>Sporolactobacillus</taxon>
    </lineage>
</organism>
<protein>
    <submittedName>
        <fullName evidence="3">UPF0213 protein</fullName>
    </submittedName>
</protein>
<dbReference type="Gene3D" id="3.40.1440.10">
    <property type="entry name" value="GIY-YIG endonuclease"/>
    <property type="match status" value="1"/>
</dbReference>
<dbReference type="CDD" id="cd10456">
    <property type="entry name" value="GIY-YIG_UPF0213"/>
    <property type="match status" value="1"/>
</dbReference>
<dbReference type="InterPro" id="IPR000305">
    <property type="entry name" value="GIY-YIG_endonuc"/>
</dbReference>
<reference evidence="3" key="1">
    <citation type="journal article" date="2014" name="Int. J. Syst. Evol. Microbiol.">
        <title>Complete genome sequence of Corynebacterium casei LMG S-19264T (=DSM 44701T), isolated from a smear-ripened cheese.</title>
        <authorList>
            <consortium name="US DOE Joint Genome Institute (JGI-PGF)"/>
            <person name="Walter F."/>
            <person name="Albersmeier A."/>
            <person name="Kalinowski J."/>
            <person name="Ruckert C."/>
        </authorList>
    </citation>
    <scope>NUCLEOTIDE SEQUENCE</scope>
    <source>
        <strain evidence="3">JCM 15325</strain>
    </source>
</reference>
<evidence type="ECO:0000259" key="2">
    <source>
        <dbReference type="PROSITE" id="PS50164"/>
    </source>
</evidence>
<comment type="similarity">
    <text evidence="1">Belongs to the UPF0213 family.</text>
</comment>
<proteinExistence type="inferred from homology"/>